<evidence type="ECO:0000313" key="1">
    <source>
        <dbReference type="EMBL" id="MBR9653530.1"/>
    </source>
</evidence>
<organism evidence="1 2">
    <name type="scientific">Thalassovita aquimarina</name>
    <dbReference type="NCBI Taxonomy" id="2785917"/>
    <lineage>
        <taxon>Bacteria</taxon>
        <taxon>Pseudomonadati</taxon>
        <taxon>Pseudomonadota</taxon>
        <taxon>Alphaproteobacteria</taxon>
        <taxon>Rhodobacterales</taxon>
        <taxon>Roseobacteraceae</taxon>
        <taxon>Thalassovita</taxon>
    </lineage>
</organism>
<accession>A0ABS5HWY9</accession>
<keyword evidence="2" id="KW-1185">Reference proteome</keyword>
<gene>
    <name evidence="1" type="ORF">IT775_20635</name>
</gene>
<sequence length="383" mass="42718">MNAQILHSGFDGLKFTLQAQIPTNLRADLADAKHCAKRDNAEYVLDCGPVKFNVTGKGARGFTAHTGDHGAVWLFQDSDDPIPNNPPITIDFRAFGLATGGLRVAEDHFRACMAALAIPYADNQLRVTRADFAVDFLAPWFEPDREALVAPPGTKITEYTGIDETATVSTGSRVQGLRAGAIANRQLAIYDKRVEVIQQGKLGWLEIWNAARLAQGNPPLDLKDRDASQVWRFELRLGSKQLRDKFQLRDWTDIRDMLGDAFTDAVKRIRYCTPSADQNRARWPEHELWRQFEMVVGNDLDENCSGVRPSDVAEANRVAKMRELDAQLAGLLVTRAAVSGVTADEFTDFLGGHIEALQRYIDEHPTPLTERLGKAAARYRWTD</sequence>
<reference evidence="1 2" key="1">
    <citation type="journal article" date="2021" name="Arch. Microbiol.">
        <title>Thalassobius aquimarinus sp. nov., isolated from the Sea of Japan seashore.</title>
        <authorList>
            <person name="Kurilenko V.V."/>
            <person name="Romanenko L.A."/>
            <person name="Chernysheva N.Y."/>
            <person name="Velansky P.V."/>
            <person name="Tekutyeva L.A."/>
            <person name="Isaeva M.P."/>
            <person name="Mikhailov V.V."/>
        </authorList>
    </citation>
    <scope>NUCLEOTIDE SEQUENCE [LARGE SCALE GENOMIC DNA]</scope>
    <source>
        <strain evidence="1 2">KMM 8518</strain>
    </source>
</reference>
<comment type="caution">
    <text evidence="1">The sequence shown here is derived from an EMBL/GenBank/DDBJ whole genome shotgun (WGS) entry which is preliminary data.</text>
</comment>
<dbReference type="EMBL" id="JADMKU010000036">
    <property type="protein sequence ID" value="MBR9653530.1"/>
    <property type="molecule type" value="Genomic_DNA"/>
</dbReference>
<proteinExistence type="predicted"/>
<dbReference type="Proteomes" id="UP001195941">
    <property type="component" value="Unassembled WGS sequence"/>
</dbReference>
<protein>
    <recommendedName>
        <fullName evidence="3">Replication initiation factor</fullName>
    </recommendedName>
</protein>
<name>A0ABS5HWY9_9RHOB</name>
<evidence type="ECO:0000313" key="2">
    <source>
        <dbReference type="Proteomes" id="UP001195941"/>
    </source>
</evidence>
<evidence type="ECO:0008006" key="3">
    <source>
        <dbReference type="Google" id="ProtNLM"/>
    </source>
</evidence>
<dbReference type="RefSeq" id="WP_212703153.1">
    <property type="nucleotide sequence ID" value="NZ_JADMKU010000036.1"/>
</dbReference>